<keyword evidence="9" id="KW-1185">Reference proteome</keyword>
<evidence type="ECO:0000256" key="4">
    <source>
        <dbReference type="ARBA" id="ARBA00023163"/>
    </source>
</evidence>
<proteinExistence type="predicted"/>
<dbReference type="Pfam" id="PF11951">
    <property type="entry name" value="Fungal_trans_2"/>
    <property type="match status" value="1"/>
</dbReference>
<sequence length="509" mass="57146">MYNSCYTCRRRRIECQMAQPPCTKCKKAGIECFQKRPLRWVQGAEFRGKAKKRASGNASSVGSVAELDSGTTSTTLVSTGINGGTQAPRGYLSTRPTEFDAGVSNPVPSIPSNPGDPSSSSLNRASQYYLYYYSKCICKLFIMHDSNRNPLRNLIPASLNQPVLLNSILALSARHMENAGQSFQARVTTSPNALWFKYKAIQGLSQALNDASLCRQDTTVASAFLLIFLDLLESGSDKWDVHLEGIKRLIAEVQPPSLAGTQQDLSQTVQGLRDFISRQIYLIDTLGATFTRPRLLSDSTSLQQSWIRLQQSVDQSYLGCPEYLLDVLRSFSVYRDILASPEPIDEIVFHSYIQQASSVLESTKEFDCYAWASSLPQSHLQDIQKLYTLAQSYKIGSLIYGRRVFDALVANNTTSQDDLVRELIGIIDALKTDEALFKCILWPMFVAGLEAQEQTQRDFVIGCLDKFWFETKCVNVVNAGNILRKFWKQDCQTSWIFNIGQLERDWLLI</sequence>
<keyword evidence="5" id="KW-0539">Nucleus</keyword>
<comment type="caution">
    <text evidence="8">The sequence shown here is derived from an EMBL/GenBank/DDBJ whole genome shotgun (WGS) entry which is preliminary data.</text>
</comment>
<dbReference type="GO" id="GO:0000981">
    <property type="term" value="F:DNA-binding transcription factor activity, RNA polymerase II-specific"/>
    <property type="evidence" value="ECO:0007669"/>
    <property type="project" value="InterPro"/>
</dbReference>
<feature type="compositionally biased region" description="Low complexity" evidence="6">
    <location>
        <begin position="103"/>
        <end position="113"/>
    </location>
</feature>
<dbReference type="GO" id="GO:0045944">
    <property type="term" value="P:positive regulation of transcription by RNA polymerase II"/>
    <property type="evidence" value="ECO:0007669"/>
    <property type="project" value="TreeGrafter"/>
</dbReference>
<evidence type="ECO:0000313" key="9">
    <source>
        <dbReference type="Proteomes" id="UP000094569"/>
    </source>
</evidence>
<dbReference type="GO" id="GO:0000976">
    <property type="term" value="F:transcription cis-regulatory region binding"/>
    <property type="evidence" value="ECO:0007669"/>
    <property type="project" value="TreeGrafter"/>
</dbReference>
<dbReference type="Proteomes" id="UP000094569">
    <property type="component" value="Unassembled WGS sequence"/>
</dbReference>
<feature type="region of interest" description="Disordered" evidence="6">
    <location>
        <begin position="76"/>
        <end position="121"/>
    </location>
</feature>
<dbReference type="GO" id="GO:0008270">
    <property type="term" value="F:zinc ion binding"/>
    <property type="evidence" value="ECO:0007669"/>
    <property type="project" value="InterPro"/>
</dbReference>
<accession>A0A1E3BAL9</accession>
<dbReference type="OrthoDB" id="5130013at2759"/>
<evidence type="ECO:0000256" key="3">
    <source>
        <dbReference type="ARBA" id="ARBA00023125"/>
    </source>
</evidence>
<reference evidence="8 9" key="1">
    <citation type="journal article" date="2016" name="BMC Genomics">
        <title>Comparative genomic and transcriptomic analyses of the Fuzhuan brick tea-fermentation fungus Aspergillus cristatus.</title>
        <authorList>
            <person name="Ge Y."/>
            <person name="Wang Y."/>
            <person name="Liu Y."/>
            <person name="Tan Y."/>
            <person name="Ren X."/>
            <person name="Zhang X."/>
            <person name="Hyde K.D."/>
            <person name="Liu Y."/>
            <person name="Liu Z."/>
        </authorList>
    </citation>
    <scope>NUCLEOTIDE SEQUENCE [LARGE SCALE GENOMIC DNA]</scope>
    <source>
        <strain evidence="8 9">GZAAS20.1005</strain>
    </source>
</reference>
<keyword evidence="3" id="KW-0238">DNA-binding</keyword>
<evidence type="ECO:0000313" key="8">
    <source>
        <dbReference type="EMBL" id="ODM18012.1"/>
    </source>
</evidence>
<dbReference type="InterPro" id="IPR001138">
    <property type="entry name" value="Zn2Cys6_DnaBD"/>
</dbReference>
<dbReference type="InterPro" id="IPR021858">
    <property type="entry name" value="Fun_TF"/>
</dbReference>
<dbReference type="SUPFAM" id="SSF57701">
    <property type="entry name" value="Zn2/Cys6 DNA-binding domain"/>
    <property type="match status" value="1"/>
</dbReference>
<dbReference type="STRING" id="573508.A0A1E3BAL9"/>
<evidence type="ECO:0000256" key="6">
    <source>
        <dbReference type="SAM" id="MobiDB-lite"/>
    </source>
</evidence>
<dbReference type="AlphaFoldDB" id="A0A1E3BAL9"/>
<dbReference type="PANTHER" id="PTHR37534">
    <property type="entry name" value="TRANSCRIPTIONAL ACTIVATOR PROTEIN UGA3"/>
    <property type="match status" value="1"/>
</dbReference>
<keyword evidence="4" id="KW-0804">Transcription</keyword>
<dbReference type="Gene3D" id="4.10.240.10">
    <property type="entry name" value="Zn(2)-C6 fungal-type DNA-binding domain"/>
    <property type="match status" value="1"/>
</dbReference>
<name>A0A1E3BAL9_ASPCR</name>
<dbReference type="EMBL" id="JXNT01000007">
    <property type="protein sequence ID" value="ODM18012.1"/>
    <property type="molecule type" value="Genomic_DNA"/>
</dbReference>
<comment type="subcellular location">
    <subcellularLocation>
        <location evidence="1">Nucleus</location>
    </subcellularLocation>
</comment>
<evidence type="ECO:0000256" key="2">
    <source>
        <dbReference type="ARBA" id="ARBA00023015"/>
    </source>
</evidence>
<dbReference type="InterPro" id="IPR036864">
    <property type="entry name" value="Zn2-C6_fun-type_DNA-bd_sf"/>
</dbReference>
<dbReference type="Pfam" id="PF00172">
    <property type="entry name" value="Zn_clus"/>
    <property type="match status" value="1"/>
</dbReference>
<evidence type="ECO:0000256" key="5">
    <source>
        <dbReference type="ARBA" id="ARBA00023242"/>
    </source>
</evidence>
<dbReference type="GO" id="GO:0005634">
    <property type="term" value="C:nucleus"/>
    <property type="evidence" value="ECO:0007669"/>
    <property type="project" value="UniProtKB-SubCell"/>
</dbReference>
<evidence type="ECO:0000256" key="1">
    <source>
        <dbReference type="ARBA" id="ARBA00004123"/>
    </source>
</evidence>
<dbReference type="SMART" id="SM00066">
    <property type="entry name" value="GAL4"/>
    <property type="match status" value="1"/>
</dbReference>
<dbReference type="CDD" id="cd00067">
    <property type="entry name" value="GAL4"/>
    <property type="match status" value="1"/>
</dbReference>
<protein>
    <recommendedName>
        <fullName evidence="7">Zn(2)-C6 fungal-type domain-containing protein</fullName>
    </recommendedName>
</protein>
<organism evidence="8 9">
    <name type="scientific">Aspergillus cristatus</name>
    <name type="common">Chinese Fuzhuan brick tea-fermentation fungus</name>
    <name type="synonym">Eurotium cristatum</name>
    <dbReference type="NCBI Taxonomy" id="573508"/>
    <lineage>
        <taxon>Eukaryota</taxon>
        <taxon>Fungi</taxon>
        <taxon>Dikarya</taxon>
        <taxon>Ascomycota</taxon>
        <taxon>Pezizomycotina</taxon>
        <taxon>Eurotiomycetes</taxon>
        <taxon>Eurotiomycetidae</taxon>
        <taxon>Eurotiales</taxon>
        <taxon>Aspergillaceae</taxon>
        <taxon>Aspergillus</taxon>
        <taxon>Aspergillus subgen. Aspergillus</taxon>
    </lineage>
</organism>
<dbReference type="VEuPathDB" id="FungiDB:SI65_06800"/>
<dbReference type="PROSITE" id="PS00463">
    <property type="entry name" value="ZN2_CY6_FUNGAL_1"/>
    <property type="match status" value="1"/>
</dbReference>
<evidence type="ECO:0000259" key="7">
    <source>
        <dbReference type="PROSITE" id="PS50048"/>
    </source>
</evidence>
<dbReference type="PANTHER" id="PTHR37534:SF8">
    <property type="entry name" value="ZN(II)2CYS6 TRANSCRIPTION FACTOR (EUROFUNG)"/>
    <property type="match status" value="1"/>
</dbReference>
<feature type="domain" description="Zn(2)-C6 fungal-type" evidence="7">
    <location>
        <begin position="4"/>
        <end position="32"/>
    </location>
</feature>
<gene>
    <name evidence="8" type="ORF">SI65_06800</name>
</gene>
<dbReference type="PROSITE" id="PS50048">
    <property type="entry name" value="ZN2_CY6_FUNGAL_2"/>
    <property type="match status" value="1"/>
</dbReference>
<keyword evidence="2" id="KW-0805">Transcription regulation</keyword>